<comment type="caution">
    <text evidence="1">The sequence shown here is derived from an EMBL/GenBank/DDBJ whole genome shotgun (WGS) entry which is preliminary data.</text>
</comment>
<dbReference type="AlphaFoldDB" id="A0A8H6KTI8"/>
<protein>
    <submittedName>
        <fullName evidence="1">Uncharacterized protein</fullName>
    </submittedName>
</protein>
<reference evidence="1" key="1">
    <citation type="journal article" date="2020" name="Phytopathology">
        <title>Genome Sequence Resources of Colletotrichum truncatum, C. plurivorum, C. musicola, and C. sojae: Four Species Pathogenic to Soybean (Glycine max).</title>
        <authorList>
            <person name="Rogerio F."/>
            <person name="Boufleur T.R."/>
            <person name="Ciampi-Guillardi M."/>
            <person name="Sukno S.A."/>
            <person name="Thon M.R."/>
            <person name="Massola Junior N.S."/>
            <person name="Baroncelli R."/>
        </authorList>
    </citation>
    <scope>NUCLEOTIDE SEQUENCE</scope>
    <source>
        <strain evidence="1">LFN00145</strain>
    </source>
</reference>
<evidence type="ECO:0000313" key="1">
    <source>
        <dbReference type="EMBL" id="KAF6837404.1"/>
    </source>
</evidence>
<proteinExistence type="predicted"/>
<dbReference type="EMBL" id="WIGO01000025">
    <property type="protein sequence ID" value="KAF6837404.1"/>
    <property type="molecule type" value="Genomic_DNA"/>
</dbReference>
<keyword evidence="2" id="KW-1185">Reference proteome</keyword>
<evidence type="ECO:0000313" key="2">
    <source>
        <dbReference type="Proteomes" id="UP000654918"/>
    </source>
</evidence>
<accession>A0A8H6KTI8</accession>
<sequence length="69" mass="7965">MISVPRSKAHRSVTEQDEVVISQRHDHSAQDEIIYLTEKLLPDIETKFTTEFTRILKISKHATAKHHDG</sequence>
<name>A0A8H6KTI8_9PEZI</name>
<organism evidence="1 2">
    <name type="scientific">Colletotrichum plurivorum</name>
    <dbReference type="NCBI Taxonomy" id="2175906"/>
    <lineage>
        <taxon>Eukaryota</taxon>
        <taxon>Fungi</taxon>
        <taxon>Dikarya</taxon>
        <taxon>Ascomycota</taxon>
        <taxon>Pezizomycotina</taxon>
        <taxon>Sordariomycetes</taxon>
        <taxon>Hypocreomycetidae</taxon>
        <taxon>Glomerellales</taxon>
        <taxon>Glomerellaceae</taxon>
        <taxon>Colletotrichum</taxon>
        <taxon>Colletotrichum orchidearum species complex</taxon>
    </lineage>
</organism>
<gene>
    <name evidence="1" type="ORF">CPLU01_03028</name>
</gene>
<dbReference type="Proteomes" id="UP000654918">
    <property type="component" value="Unassembled WGS sequence"/>
</dbReference>